<dbReference type="EMBL" id="JXTI01000002">
    <property type="protein sequence ID" value="KWX15833.1"/>
    <property type="molecule type" value="Genomic_DNA"/>
</dbReference>
<reference evidence="2 3" key="1">
    <citation type="journal article" date="2015" name="Mol. Biochem. Parasitol.">
        <title>Identification of polymorphic genes for use in assemblage B genotyping assays through comparative genomics of multiple assemblage B Giardia duodenalis isolates.</title>
        <authorList>
            <person name="Wielinga C."/>
            <person name="Thompson R.C."/>
            <person name="Monis P."/>
            <person name="Ryan U."/>
        </authorList>
    </citation>
    <scope>NUCLEOTIDE SEQUENCE [LARGE SCALE GENOMIC DNA]</scope>
    <source>
        <strain evidence="2 3">BAH15c1</strain>
    </source>
</reference>
<organism evidence="2 3">
    <name type="scientific">Giardia duodenalis assemblage B</name>
    <dbReference type="NCBI Taxonomy" id="1394984"/>
    <lineage>
        <taxon>Eukaryota</taxon>
        <taxon>Metamonada</taxon>
        <taxon>Diplomonadida</taxon>
        <taxon>Hexamitidae</taxon>
        <taxon>Giardiinae</taxon>
        <taxon>Giardia</taxon>
    </lineage>
</organism>
<name>A0A132P0N9_GIAIN</name>
<dbReference type="VEuPathDB" id="GiardiaDB:QR46_0151"/>
<proteinExistence type="predicted"/>
<feature type="transmembrane region" description="Helical" evidence="1">
    <location>
        <begin position="20"/>
        <end position="39"/>
    </location>
</feature>
<keyword evidence="1" id="KW-0472">Membrane</keyword>
<dbReference type="AlphaFoldDB" id="A0A132P0N9"/>
<comment type="caution">
    <text evidence="2">The sequence shown here is derived from an EMBL/GenBank/DDBJ whole genome shotgun (WGS) entry which is preliminary data.</text>
</comment>
<keyword evidence="1" id="KW-1133">Transmembrane helix</keyword>
<sequence>MSHHSMANRTDALSSAVKWISAGACTAGALASASLLFQGSYVGDFLLHLVLSAWLILMALADFSLEQADALNAKYFSEAGVEPGKRGVYMIFISLVLPCYTNWAELTTPNTTLFILTKVLWIILLLGGALVTILGLSLRFCV</sequence>
<keyword evidence="1" id="KW-0812">Transmembrane</keyword>
<accession>A0A132P0N9</accession>
<protein>
    <submittedName>
        <fullName evidence="2">Uncharacterized protein</fullName>
    </submittedName>
</protein>
<evidence type="ECO:0000313" key="2">
    <source>
        <dbReference type="EMBL" id="KWX15833.1"/>
    </source>
</evidence>
<feature type="transmembrane region" description="Helical" evidence="1">
    <location>
        <begin position="86"/>
        <end position="103"/>
    </location>
</feature>
<dbReference type="OrthoDB" id="10255546at2759"/>
<dbReference type="Proteomes" id="UP000070089">
    <property type="component" value="Unassembled WGS sequence"/>
</dbReference>
<evidence type="ECO:0000256" key="1">
    <source>
        <dbReference type="SAM" id="Phobius"/>
    </source>
</evidence>
<gene>
    <name evidence="2" type="ORF">QR46_0151</name>
</gene>
<evidence type="ECO:0000313" key="3">
    <source>
        <dbReference type="Proteomes" id="UP000070089"/>
    </source>
</evidence>
<feature type="transmembrane region" description="Helical" evidence="1">
    <location>
        <begin position="45"/>
        <end position="65"/>
    </location>
</feature>
<feature type="transmembrane region" description="Helical" evidence="1">
    <location>
        <begin position="115"/>
        <end position="138"/>
    </location>
</feature>